<dbReference type="InterPro" id="IPR038633">
    <property type="entry name" value="Rpn13/ADRM1_Pru_sf"/>
</dbReference>
<organism evidence="8 9">
    <name type="scientific">Phaeosphaeria nodorum (strain SN15 / ATCC MYA-4574 / FGSC 10173)</name>
    <name type="common">Glume blotch fungus</name>
    <name type="synonym">Parastagonospora nodorum</name>
    <dbReference type="NCBI Taxonomy" id="321614"/>
    <lineage>
        <taxon>Eukaryota</taxon>
        <taxon>Fungi</taxon>
        <taxon>Dikarya</taxon>
        <taxon>Ascomycota</taxon>
        <taxon>Pezizomycotina</taxon>
        <taxon>Dothideomycetes</taxon>
        <taxon>Pleosporomycetidae</taxon>
        <taxon>Pleosporales</taxon>
        <taxon>Pleosporineae</taxon>
        <taxon>Phaeosphaeriaceae</taxon>
        <taxon>Parastagonospora</taxon>
    </lineage>
</organism>
<evidence type="ECO:0000256" key="3">
    <source>
        <dbReference type="ARBA" id="ARBA00022490"/>
    </source>
</evidence>
<dbReference type="InterPro" id="IPR038108">
    <property type="entry name" value="RPN13_DEUBAD_sf"/>
</dbReference>
<keyword evidence="9" id="KW-1185">Reference proteome</keyword>
<feature type="domain" description="Pru" evidence="7">
    <location>
        <begin position="1"/>
        <end position="143"/>
    </location>
</feature>
<evidence type="ECO:0000256" key="6">
    <source>
        <dbReference type="SAM" id="MobiDB-lite"/>
    </source>
</evidence>
<dbReference type="EMBL" id="CP069029">
    <property type="protein sequence ID" value="QRC97042.1"/>
    <property type="molecule type" value="Genomic_DNA"/>
</dbReference>
<protein>
    <recommendedName>
        <fullName evidence="7">Pru domain-containing protein</fullName>
    </recommendedName>
</protein>
<evidence type="ECO:0000259" key="7">
    <source>
        <dbReference type="PROSITE" id="PS51917"/>
    </source>
</evidence>
<dbReference type="Proteomes" id="UP000663193">
    <property type="component" value="Chromosome 7"/>
</dbReference>
<keyword evidence="4" id="KW-0647">Proteasome</keyword>
<feature type="region of interest" description="Disordered" evidence="6">
    <location>
        <begin position="155"/>
        <end position="217"/>
    </location>
</feature>
<dbReference type="PANTHER" id="PTHR12225">
    <property type="entry name" value="ADHESION REGULATING MOLECULE 1 110 KDA CELL MEMBRANE GLYCOPROTEIN"/>
    <property type="match status" value="1"/>
</dbReference>
<evidence type="ECO:0000256" key="4">
    <source>
        <dbReference type="ARBA" id="ARBA00022942"/>
    </source>
</evidence>
<evidence type="ECO:0000256" key="5">
    <source>
        <dbReference type="ARBA" id="ARBA00023242"/>
    </source>
</evidence>
<evidence type="ECO:0000313" key="8">
    <source>
        <dbReference type="EMBL" id="QRC97042.1"/>
    </source>
</evidence>
<dbReference type="InterPro" id="IPR006773">
    <property type="entry name" value="Rpn13/ADRM1"/>
</dbReference>
<evidence type="ECO:0000256" key="1">
    <source>
        <dbReference type="ARBA" id="ARBA00004123"/>
    </source>
</evidence>
<dbReference type="Pfam" id="PF04683">
    <property type="entry name" value="Rpn13_ADRM1_Pru"/>
    <property type="match status" value="1"/>
</dbReference>
<dbReference type="GO" id="GO:0005737">
    <property type="term" value="C:cytoplasm"/>
    <property type="evidence" value="ECO:0007669"/>
    <property type="project" value="UniProtKB-SubCell"/>
</dbReference>
<dbReference type="GO" id="GO:0005634">
    <property type="term" value="C:nucleus"/>
    <property type="evidence" value="ECO:0007669"/>
    <property type="project" value="UniProtKB-SubCell"/>
</dbReference>
<dbReference type="PANTHER" id="PTHR12225:SF0">
    <property type="entry name" value="PROTEASOMAL UBIQUITIN RECEPTOR ADRM1"/>
    <property type="match status" value="1"/>
</dbReference>
<dbReference type="Gene3D" id="2.30.29.70">
    <property type="entry name" value="Proteasomal ubiquitin receptor Rpn13/ADRM1"/>
    <property type="match status" value="1"/>
</dbReference>
<accession>A0A7U2F297</accession>
<reference evidence="9" key="1">
    <citation type="journal article" date="2021" name="BMC Genomics">
        <title>Chromosome-level genome assembly and manually-curated proteome of model necrotroph Parastagonospora nodorum Sn15 reveals a genome-wide trove of candidate effector homologs, and redundancy of virulence-related functions within an accessory chromosome.</title>
        <authorList>
            <person name="Bertazzoni S."/>
            <person name="Jones D.A.B."/>
            <person name="Phan H.T."/>
            <person name="Tan K.-C."/>
            <person name="Hane J.K."/>
        </authorList>
    </citation>
    <scope>NUCLEOTIDE SEQUENCE [LARGE SCALE GENOMIC DNA]</scope>
    <source>
        <strain evidence="9">SN15 / ATCC MYA-4574 / FGSC 10173)</strain>
    </source>
</reference>
<dbReference type="GO" id="GO:0000502">
    <property type="term" value="C:proteasome complex"/>
    <property type="evidence" value="ECO:0007669"/>
    <property type="project" value="UniProtKB-KW"/>
</dbReference>
<evidence type="ECO:0000256" key="2">
    <source>
        <dbReference type="ARBA" id="ARBA00004496"/>
    </source>
</evidence>
<dbReference type="PROSITE" id="PS51917">
    <property type="entry name" value="PRU"/>
    <property type="match status" value="1"/>
</dbReference>
<comment type="subcellular location">
    <subcellularLocation>
        <location evidence="2">Cytoplasm</location>
    </subcellularLocation>
    <subcellularLocation>
        <location evidence="1">Nucleus</location>
    </subcellularLocation>
</comment>
<feature type="compositionally biased region" description="Gly residues" evidence="6">
    <location>
        <begin position="184"/>
        <end position="194"/>
    </location>
</feature>
<evidence type="ECO:0000313" key="9">
    <source>
        <dbReference type="Proteomes" id="UP000663193"/>
    </source>
</evidence>
<dbReference type="OrthoDB" id="340431at2759"/>
<sequence length="402" mass="43118">MSIQPLITFKAGQCQLTRQNDTIQKVKPLRTPGYVYLYQGEDEFVHFCWRPRDSSLDESELDLIMIPGDGAFVPYTGTESVENSENVKSPTDGRIFVLKFNSSSQRYLFWLQSKTQHPRGDASWFSERDLKIGQIVDLLLNGEEIDVQAELANVQNSAPGGDDDETMEDVEGADHSASRNRHGSTGGAGAGATGGDIREEGSGSREGGADGGRAAAPTNDVSSIVQNFVNSLQGGNLGGSSQPSASGEPFTTLLDLLWPSHTISTVDKASPELIDALCAQLPTTPFLLEAEVEDIDEIDPNSETAQTVVQSMDRSEKVEVLKRILRAPQLRAALGSLTEALKTGALPTVAQGLNIDVEHGGYMRGGAMPLGGGEAVKAFLEGVKKTVEKESKEEGDDDMDTS</sequence>
<dbReference type="AlphaFoldDB" id="A0A7U2F297"/>
<keyword evidence="3" id="KW-0963">Cytoplasm</keyword>
<dbReference type="VEuPathDB" id="FungiDB:JI435_201550"/>
<dbReference type="Gene3D" id="1.10.2020.20">
    <property type="match status" value="1"/>
</dbReference>
<feature type="compositionally biased region" description="Acidic residues" evidence="6">
    <location>
        <begin position="161"/>
        <end position="171"/>
    </location>
</feature>
<name>A0A7U2F297_PHANO</name>
<proteinExistence type="predicted"/>
<dbReference type="OMA" id="RSPQFMQ"/>
<dbReference type="InterPro" id="IPR044868">
    <property type="entry name" value="Rpn13/ADRM1_Pru"/>
</dbReference>
<gene>
    <name evidence="8" type="ORF">JI435_201550</name>
</gene>
<keyword evidence="5" id="KW-0539">Nucleus</keyword>